<organism evidence="7">
    <name type="scientific">bioreactor metagenome</name>
    <dbReference type="NCBI Taxonomy" id="1076179"/>
    <lineage>
        <taxon>unclassified sequences</taxon>
        <taxon>metagenomes</taxon>
        <taxon>ecological metagenomes</taxon>
    </lineage>
</organism>
<feature type="transmembrane region" description="Helical" evidence="6">
    <location>
        <begin position="52"/>
        <end position="70"/>
    </location>
</feature>
<gene>
    <name evidence="7" type="primary">rbsC_30</name>
    <name evidence="7" type="ORF">SDC9_74532</name>
</gene>
<protein>
    <submittedName>
        <fullName evidence="7">Ribose import permease protein RbsC</fullName>
    </submittedName>
</protein>
<feature type="transmembrane region" description="Helical" evidence="6">
    <location>
        <begin position="164"/>
        <end position="191"/>
    </location>
</feature>
<dbReference type="CDD" id="cd06579">
    <property type="entry name" value="TM_PBP1_transp_AraH_like"/>
    <property type="match status" value="1"/>
</dbReference>
<dbReference type="InterPro" id="IPR001851">
    <property type="entry name" value="ABC_transp_permease"/>
</dbReference>
<keyword evidence="3 6" id="KW-0812">Transmembrane</keyword>
<proteinExistence type="predicted"/>
<dbReference type="Pfam" id="PF02653">
    <property type="entry name" value="BPD_transp_2"/>
    <property type="match status" value="1"/>
</dbReference>
<comment type="caution">
    <text evidence="7">The sequence shown here is derived from an EMBL/GenBank/DDBJ whole genome shotgun (WGS) entry which is preliminary data.</text>
</comment>
<dbReference type="EMBL" id="VSSQ01005140">
    <property type="protein sequence ID" value="MPM28015.1"/>
    <property type="molecule type" value="Genomic_DNA"/>
</dbReference>
<feature type="transmembrane region" description="Helical" evidence="6">
    <location>
        <begin position="25"/>
        <end position="45"/>
    </location>
</feature>
<dbReference type="GO" id="GO:0005886">
    <property type="term" value="C:plasma membrane"/>
    <property type="evidence" value="ECO:0007669"/>
    <property type="project" value="UniProtKB-SubCell"/>
</dbReference>
<dbReference type="PANTHER" id="PTHR32196">
    <property type="entry name" value="ABC TRANSPORTER PERMEASE PROTEIN YPHD-RELATED-RELATED"/>
    <property type="match status" value="1"/>
</dbReference>
<evidence type="ECO:0000256" key="6">
    <source>
        <dbReference type="SAM" id="Phobius"/>
    </source>
</evidence>
<evidence type="ECO:0000256" key="5">
    <source>
        <dbReference type="ARBA" id="ARBA00023136"/>
    </source>
</evidence>
<accession>A0A644YHG1</accession>
<evidence type="ECO:0000256" key="1">
    <source>
        <dbReference type="ARBA" id="ARBA00004651"/>
    </source>
</evidence>
<feature type="transmembrane region" description="Helical" evidence="6">
    <location>
        <begin position="222"/>
        <end position="240"/>
    </location>
</feature>
<keyword evidence="5 6" id="KW-0472">Membrane</keyword>
<name>A0A644YHG1_9ZZZZ</name>
<evidence type="ECO:0000313" key="7">
    <source>
        <dbReference type="EMBL" id="MPM28015.1"/>
    </source>
</evidence>
<feature type="transmembrane region" description="Helical" evidence="6">
    <location>
        <begin position="302"/>
        <end position="318"/>
    </location>
</feature>
<sequence>MKGLTLSRMQVRDTWRNISGNYSHWLSFVLLLLVAVIVSPSFLTWNNITNQFVQGAIVGICAMGMSLIISAGMIDLSVGSTVALISGFGVVVLNSTHSIPLAFLFCLGAGILAGLINGLLVTKGRIAPFIVTLATMSAWRSVINQMGQGGPFTVDKDMYAPFRAIAAGRILSIPHLMLFLIFITVLTGLLMAKTKFGTSVYAVGSNQQAARLSGINVNRVKTLIFTYAGMLYGLAAFLLASRLTSIQAASAGMGYEMDAIAAVAIGGTSMDGGRGKIIGTFLGVLMLRIINTVLIMANVPPFLNGLVTGIIIIVAVLAQSNKKGK</sequence>
<evidence type="ECO:0000256" key="3">
    <source>
        <dbReference type="ARBA" id="ARBA00022692"/>
    </source>
</evidence>
<feature type="transmembrane region" description="Helical" evidence="6">
    <location>
        <begin position="277"/>
        <end position="296"/>
    </location>
</feature>
<comment type="subcellular location">
    <subcellularLocation>
        <location evidence="1">Cell membrane</location>
        <topology evidence="1">Multi-pass membrane protein</topology>
    </subcellularLocation>
</comment>
<dbReference type="AlphaFoldDB" id="A0A644YHG1"/>
<reference evidence="7" key="1">
    <citation type="submission" date="2019-08" db="EMBL/GenBank/DDBJ databases">
        <authorList>
            <person name="Kucharzyk K."/>
            <person name="Murdoch R.W."/>
            <person name="Higgins S."/>
            <person name="Loffler F."/>
        </authorList>
    </citation>
    <scope>NUCLEOTIDE SEQUENCE</scope>
</reference>
<keyword evidence="2" id="KW-1003">Cell membrane</keyword>
<feature type="transmembrane region" description="Helical" evidence="6">
    <location>
        <begin position="101"/>
        <end position="120"/>
    </location>
</feature>
<evidence type="ECO:0000256" key="2">
    <source>
        <dbReference type="ARBA" id="ARBA00022475"/>
    </source>
</evidence>
<evidence type="ECO:0000256" key="4">
    <source>
        <dbReference type="ARBA" id="ARBA00022989"/>
    </source>
</evidence>
<dbReference type="GO" id="GO:0022857">
    <property type="term" value="F:transmembrane transporter activity"/>
    <property type="evidence" value="ECO:0007669"/>
    <property type="project" value="InterPro"/>
</dbReference>
<keyword evidence="4 6" id="KW-1133">Transmembrane helix</keyword>